<gene>
    <name evidence="12" type="ORF">D7Z94_08165</name>
</gene>
<dbReference type="NCBIfam" id="TIGR04056">
    <property type="entry name" value="OMP_RagA_SusC"/>
    <property type="match status" value="1"/>
</dbReference>
<dbReference type="Gene3D" id="2.60.40.1120">
    <property type="entry name" value="Carboxypeptidase-like, regulatory domain"/>
    <property type="match status" value="1"/>
</dbReference>
<keyword evidence="6 8" id="KW-0472">Membrane</keyword>
<keyword evidence="13" id="KW-1185">Reference proteome</keyword>
<dbReference type="InterPro" id="IPR039426">
    <property type="entry name" value="TonB-dep_rcpt-like"/>
</dbReference>
<feature type="domain" description="TonB-dependent receptor plug" evidence="11">
    <location>
        <begin position="124"/>
        <end position="229"/>
    </location>
</feature>
<dbReference type="FunFam" id="2.170.130.10:FF:000008">
    <property type="entry name" value="SusC/RagA family TonB-linked outer membrane protein"/>
    <property type="match status" value="1"/>
</dbReference>
<evidence type="ECO:0000256" key="4">
    <source>
        <dbReference type="ARBA" id="ARBA00022692"/>
    </source>
</evidence>
<evidence type="ECO:0000256" key="7">
    <source>
        <dbReference type="ARBA" id="ARBA00023237"/>
    </source>
</evidence>
<dbReference type="EMBL" id="RBCJ01000002">
    <property type="protein sequence ID" value="RKN80920.1"/>
    <property type="molecule type" value="Genomic_DNA"/>
</dbReference>
<dbReference type="Pfam" id="PF07715">
    <property type="entry name" value="Plug"/>
    <property type="match status" value="1"/>
</dbReference>
<evidence type="ECO:0000256" key="5">
    <source>
        <dbReference type="ARBA" id="ARBA00023077"/>
    </source>
</evidence>
<dbReference type="InterPro" id="IPR036942">
    <property type="entry name" value="Beta-barrel_TonB_sf"/>
</dbReference>
<comment type="caution">
    <text evidence="12">The sequence shown here is derived from an EMBL/GenBank/DDBJ whole genome shotgun (WGS) entry which is preliminary data.</text>
</comment>
<dbReference type="SUPFAM" id="SSF56935">
    <property type="entry name" value="Porins"/>
    <property type="match status" value="1"/>
</dbReference>
<dbReference type="InterPro" id="IPR023997">
    <property type="entry name" value="TonB-dep_OMP_SusC/RagA_CS"/>
</dbReference>
<dbReference type="Proteomes" id="UP000276603">
    <property type="component" value="Unassembled WGS sequence"/>
</dbReference>
<dbReference type="Gene3D" id="2.40.170.20">
    <property type="entry name" value="TonB-dependent receptor, beta-barrel domain"/>
    <property type="match status" value="1"/>
</dbReference>
<evidence type="ECO:0000256" key="2">
    <source>
        <dbReference type="ARBA" id="ARBA00022448"/>
    </source>
</evidence>
<proteinExistence type="inferred from homology"/>
<evidence type="ECO:0000256" key="3">
    <source>
        <dbReference type="ARBA" id="ARBA00022452"/>
    </source>
</evidence>
<comment type="similarity">
    <text evidence="8 9">Belongs to the TonB-dependent receptor family.</text>
</comment>
<dbReference type="Pfam" id="PF13715">
    <property type="entry name" value="CarbopepD_reg_2"/>
    <property type="match status" value="1"/>
</dbReference>
<dbReference type="InterPro" id="IPR012910">
    <property type="entry name" value="Plug_dom"/>
</dbReference>
<dbReference type="InterPro" id="IPR037066">
    <property type="entry name" value="Plug_dom_sf"/>
</dbReference>
<organism evidence="12 13">
    <name type="scientific">Ulvibacterium marinum</name>
    <dbReference type="NCBI Taxonomy" id="2419782"/>
    <lineage>
        <taxon>Bacteria</taxon>
        <taxon>Pseudomonadati</taxon>
        <taxon>Bacteroidota</taxon>
        <taxon>Flavobacteriia</taxon>
        <taxon>Flavobacteriales</taxon>
        <taxon>Flavobacteriaceae</taxon>
        <taxon>Ulvibacterium</taxon>
    </lineage>
</organism>
<keyword evidence="12" id="KW-0675">Receptor</keyword>
<keyword evidence="4 8" id="KW-0812">Transmembrane</keyword>
<name>A0A3B0C780_9FLAO</name>
<dbReference type="PROSITE" id="PS52016">
    <property type="entry name" value="TONB_DEPENDENT_REC_3"/>
    <property type="match status" value="1"/>
</dbReference>
<evidence type="ECO:0000313" key="12">
    <source>
        <dbReference type="EMBL" id="RKN80920.1"/>
    </source>
</evidence>
<dbReference type="Pfam" id="PF00593">
    <property type="entry name" value="TonB_dep_Rec_b-barrel"/>
    <property type="match status" value="1"/>
</dbReference>
<keyword evidence="3 8" id="KW-1134">Transmembrane beta strand</keyword>
<keyword evidence="2 8" id="KW-0813">Transport</keyword>
<evidence type="ECO:0000256" key="6">
    <source>
        <dbReference type="ARBA" id="ARBA00023136"/>
    </source>
</evidence>
<evidence type="ECO:0000256" key="1">
    <source>
        <dbReference type="ARBA" id="ARBA00004571"/>
    </source>
</evidence>
<accession>A0A3B0C780</accession>
<sequence length="1005" mass="109102">MIMKKQFFKVLGKFLLTGIFLICFGLQQLYAQQTITGTVTDENGQGIPGANIVVQGTTNGVVTDFDGNFNIEADSDDVLVLSYLGYATQNVPVGNQTTIAIQMAPDAAQLDEVVVIGYGTSRRKDLTGAVASVSAESFENQPVTRVDEALQGRAAGVSVARANGAPGGGIKVRIRGVNSITGNNDPLVVVDGIIGGDLSTLNPNDIENLQVLKDASATAIYGVRGSNGVILVSTKKGSGKAKVNVNYFTAISEVPDFLPTLADNVGDFARIENIRKLSIGQNPTFTDAEIAGFDANGGTLYQDEIFKTGISENLQISFSGSEGKLRYFLSGNYRDEEGIVINTGYQQLSVRSNIEAQITDKLKIGVNIYGSHGEWKNNFQSFGNGQGSLVAKALTWDPTTPVFDENGDYNRRSTRGIASLNLNPVLTLNESDFQDIQKLLNATLNVTYNITNNFSYQLVAGTTSNDYNVQRYAVEGPNDTPDAIFRNDKDTFFQVSNIFTWQKVFNEKHDVTLTGVQEYSNQKNVFNRFTANDLILPNGYYFAETAGGFEIGNNFEERELQSYMLRAVYTLDNNLSITATGRYDGTSVFRPGNKWGFFPSIAAGYTLNSIVDNSAFLSNLKIRAGWGQVGNQGVDTYGTFANLGTNAYSYDGGTQVTGSEIVGFANPDLTWETTTQTNIGIDLGFNEGRGNLSVDVFQKDIKDLLLETPVTGFNGGDFINENVGTVENQGIDVTFGYDIIQNDNFNWNANLALSYVKNEVVSLFDGLQEIEGEFQAPGGQARRLNIIQVGQPIGQLNGATFLGTWKSSEAAAAEAVGKVPGDAKYLRDGDGNIVFGAIGNGQPTTTWGFNNTITYKNWDLNIFINGSHDFEVYNLTRAMITGGAGDSRSFLASDQVNQWTPSNETDIPATVQFYNSSRYIEKGDFIRLSNLNIGYTFNNVASLEGTTLKLYASGQNLFLITDYSGYDPELSSRRTEQGNADVAPGIDVGNYPNSRTFTLGIKVGF</sequence>
<reference evidence="12 13" key="1">
    <citation type="submission" date="2018-10" db="EMBL/GenBank/DDBJ databases">
        <title>Ulvibacterium marinum gen. nov., sp. nov., a novel marine bacterium of the family Flavobacteriaceae, isolated from a culture of the green alga Ulva prolifera.</title>
        <authorList>
            <person name="Zhang Z."/>
        </authorList>
    </citation>
    <scope>NUCLEOTIDE SEQUENCE [LARGE SCALE GENOMIC DNA]</scope>
    <source>
        <strain evidence="12 13">CCMM003</strain>
    </source>
</reference>
<evidence type="ECO:0000259" key="10">
    <source>
        <dbReference type="Pfam" id="PF00593"/>
    </source>
</evidence>
<dbReference type="InterPro" id="IPR000531">
    <property type="entry name" value="Beta-barrel_TonB"/>
</dbReference>
<feature type="domain" description="TonB-dependent receptor-like beta-barrel" evidence="10">
    <location>
        <begin position="386"/>
        <end position="864"/>
    </location>
</feature>
<evidence type="ECO:0000256" key="9">
    <source>
        <dbReference type="RuleBase" id="RU003357"/>
    </source>
</evidence>
<dbReference type="FunFam" id="2.60.40.1120:FF:000003">
    <property type="entry name" value="Outer membrane protein Omp121"/>
    <property type="match status" value="1"/>
</dbReference>
<dbReference type="NCBIfam" id="TIGR04057">
    <property type="entry name" value="SusC_RagA_signa"/>
    <property type="match status" value="1"/>
</dbReference>
<comment type="subcellular location">
    <subcellularLocation>
        <location evidence="1 8">Cell outer membrane</location>
        <topology evidence="1 8">Multi-pass membrane protein</topology>
    </subcellularLocation>
</comment>
<keyword evidence="7 8" id="KW-0998">Cell outer membrane</keyword>
<evidence type="ECO:0000259" key="11">
    <source>
        <dbReference type="Pfam" id="PF07715"/>
    </source>
</evidence>
<dbReference type="GO" id="GO:0009279">
    <property type="term" value="C:cell outer membrane"/>
    <property type="evidence" value="ECO:0007669"/>
    <property type="project" value="UniProtKB-SubCell"/>
</dbReference>
<dbReference type="SUPFAM" id="SSF49464">
    <property type="entry name" value="Carboxypeptidase regulatory domain-like"/>
    <property type="match status" value="1"/>
</dbReference>
<protein>
    <submittedName>
        <fullName evidence="12">TonB-dependent receptor</fullName>
    </submittedName>
</protein>
<evidence type="ECO:0000256" key="8">
    <source>
        <dbReference type="PROSITE-ProRule" id="PRU01360"/>
    </source>
</evidence>
<evidence type="ECO:0000313" key="13">
    <source>
        <dbReference type="Proteomes" id="UP000276603"/>
    </source>
</evidence>
<dbReference type="AlphaFoldDB" id="A0A3B0C780"/>
<dbReference type="InterPro" id="IPR023996">
    <property type="entry name" value="TonB-dep_OMP_SusC/RagA"/>
</dbReference>
<dbReference type="Gene3D" id="2.170.130.10">
    <property type="entry name" value="TonB-dependent receptor, plug domain"/>
    <property type="match status" value="1"/>
</dbReference>
<keyword evidence="5 9" id="KW-0798">TonB box</keyword>
<dbReference type="InterPro" id="IPR008969">
    <property type="entry name" value="CarboxyPept-like_regulatory"/>
</dbReference>